<proteinExistence type="predicted"/>
<evidence type="ECO:0000313" key="1">
    <source>
        <dbReference type="EMBL" id="MFB9715553.1"/>
    </source>
</evidence>
<sequence length="110" mass="12195">MDLEKGGKGALRGKLSIIRTFLKIKPFEIRQADGKRSRLYSLVLANIPEMAKYVTLSDAHDKLSDGKLEVIVLPCMAKWRVKSFSFQIDGEGKSVDAHIAVRIECAPAAH</sequence>
<comment type="caution">
    <text evidence="1">The sequence shown here is derived from an EMBL/GenBank/DDBJ whole genome shotgun (WGS) entry which is preliminary data.</text>
</comment>
<dbReference type="RefSeq" id="WP_376954748.1">
    <property type="nucleotide sequence ID" value="NZ_JBHMBH010000032.1"/>
</dbReference>
<organism evidence="1 2">
    <name type="scientific">Arthrobacter methylotrophus</name>
    <dbReference type="NCBI Taxonomy" id="121291"/>
    <lineage>
        <taxon>Bacteria</taxon>
        <taxon>Bacillati</taxon>
        <taxon>Actinomycetota</taxon>
        <taxon>Actinomycetes</taxon>
        <taxon>Micrococcales</taxon>
        <taxon>Micrococcaceae</taxon>
        <taxon>Arthrobacter</taxon>
    </lineage>
</organism>
<gene>
    <name evidence="1" type="ORF">ACFFPI_15735</name>
</gene>
<dbReference type="EMBL" id="JBHMBH010000032">
    <property type="protein sequence ID" value="MFB9715553.1"/>
    <property type="molecule type" value="Genomic_DNA"/>
</dbReference>
<accession>A0ABV5UTP7</accession>
<dbReference type="Proteomes" id="UP001589536">
    <property type="component" value="Unassembled WGS sequence"/>
</dbReference>
<name>A0ABV5UTP7_9MICC</name>
<protein>
    <submittedName>
        <fullName evidence="1">Uncharacterized protein</fullName>
    </submittedName>
</protein>
<evidence type="ECO:0000313" key="2">
    <source>
        <dbReference type="Proteomes" id="UP001589536"/>
    </source>
</evidence>
<keyword evidence="2" id="KW-1185">Reference proteome</keyword>
<reference evidence="1 2" key="1">
    <citation type="submission" date="2024-09" db="EMBL/GenBank/DDBJ databases">
        <authorList>
            <person name="Sun Q."/>
            <person name="Mori K."/>
        </authorList>
    </citation>
    <scope>NUCLEOTIDE SEQUENCE [LARGE SCALE GENOMIC DNA]</scope>
    <source>
        <strain evidence="1 2">JCM 13519</strain>
    </source>
</reference>